<keyword evidence="4" id="KW-1185">Reference proteome</keyword>
<evidence type="ECO:0000313" key="4">
    <source>
        <dbReference type="Proteomes" id="UP001221757"/>
    </source>
</evidence>
<dbReference type="AlphaFoldDB" id="A0AAD7E242"/>
<evidence type="ECO:0000313" key="3">
    <source>
        <dbReference type="EMBL" id="KAJ7703574.1"/>
    </source>
</evidence>
<proteinExistence type="predicted"/>
<sequence>IFDALEDVSWTLGDFLHHVFAHRDVHRSKRHATIVQRYLSGKSPRNIAGVLESWLTSPDDAGYDQEATSYQTATPYTEIPHARSCLTSFAAQIIKTRLVKDIKAAVKAEGIMQDTQNLLYDYIVTLATPEPISRSGVISERQNRPPELVAISTIAMISFCRNYHARLYPLVRGIIYMASHVPVDIITLNSHMGTMPSIGTIKSALRGFSQRKAVRIRAMGRDTAVVEINGVQMVKANIIIFDNSQHFRRQRERRIGRENAMVIGISASFMQVLVESTALDPADKRSRLSLNLRRTVTVEQILDLIDFSHLREIGIPQFLQALATYVPEAEIYKAEIALRYRTRCKKRQVTLGQSDINTLASSGKNEAYIPELKDALLDFKNQIGQTEADFDNRLWFCGGDGMSYNNMLLIQKYLRNHTESPFQSFQLMRPVLQVWHTMWTDICRIHETHWGTPLNDNPASLGNSAKKIGRPAPANLKKVDYYPAADLLALVHDTRMLDCWRRIYFKCEDLHVYFTSLAVLNKLPSFEELEIAAKHLYDTYTSTIPQKEAARDARDAQGAWTSKVPLGKPWVPLPIDSTSASASKKKRKRKSKKDTAAKQPVDLPPPPPFYGDQVISDNAGFMRSASISREVSAAVAVGEVGRMWEGLKIMMINFAGSGHARYLGYLLEMAVDLELESSPALRNATLDTMVCNPSGKPGGSQACDIFQERMNRELEPIIQRKDTDYGSDHVRNMWSRNLKDIYDIKAEIREAAGLSKRSGRHKDPHSKPEVKILLRHYKDVELHERRPGRSY</sequence>
<dbReference type="InterPro" id="IPR046496">
    <property type="entry name" value="DUF6589"/>
</dbReference>
<dbReference type="EMBL" id="JARKIE010000012">
    <property type="protein sequence ID" value="KAJ7703574.1"/>
    <property type="molecule type" value="Genomic_DNA"/>
</dbReference>
<organism evidence="3 4">
    <name type="scientific">Mycena rosella</name>
    <name type="common">Pink bonnet</name>
    <name type="synonym">Agaricus rosellus</name>
    <dbReference type="NCBI Taxonomy" id="1033263"/>
    <lineage>
        <taxon>Eukaryota</taxon>
        <taxon>Fungi</taxon>
        <taxon>Dikarya</taxon>
        <taxon>Basidiomycota</taxon>
        <taxon>Agaricomycotina</taxon>
        <taxon>Agaricomycetes</taxon>
        <taxon>Agaricomycetidae</taxon>
        <taxon>Agaricales</taxon>
        <taxon>Marasmiineae</taxon>
        <taxon>Mycenaceae</taxon>
        <taxon>Mycena</taxon>
    </lineage>
</organism>
<accession>A0AAD7E242</accession>
<gene>
    <name evidence="3" type="ORF">B0H17DRAFT_912268</name>
</gene>
<feature type="non-terminal residue" evidence="3">
    <location>
        <position position="1"/>
    </location>
</feature>
<evidence type="ECO:0000259" key="2">
    <source>
        <dbReference type="Pfam" id="PF20231"/>
    </source>
</evidence>
<feature type="region of interest" description="Disordered" evidence="1">
    <location>
        <begin position="571"/>
        <end position="608"/>
    </location>
</feature>
<evidence type="ECO:0000256" key="1">
    <source>
        <dbReference type="SAM" id="MobiDB-lite"/>
    </source>
</evidence>
<reference evidence="3" key="1">
    <citation type="submission" date="2023-03" db="EMBL/GenBank/DDBJ databases">
        <title>Massive genome expansion in bonnet fungi (Mycena s.s.) driven by repeated elements and novel gene families across ecological guilds.</title>
        <authorList>
            <consortium name="Lawrence Berkeley National Laboratory"/>
            <person name="Harder C.B."/>
            <person name="Miyauchi S."/>
            <person name="Viragh M."/>
            <person name="Kuo A."/>
            <person name="Thoen E."/>
            <person name="Andreopoulos B."/>
            <person name="Lu D."/>
            <person name="Skrede I."/>
            <person name="Drula E."/>
            <person name="Henrissat B."/>
            <person name="Morin E."/>
            <person name="Kohler A."/>
            <person name="Barry K."/>
            <person name="LaButti K."/>
            <person name="Morin E."/>
            <person name="Salamov A."/>
            <person name="Lipzen A."/>
            <person name="Mereny Z."/>
            <person name="Hegedus B."/>
            <person name="Baldrian P."/>
            <person name="Stursova M."/>
            <person name="Weitz H."/>
            <person name="Taylor A."/>
            <person name="Grigoriev I.V."/>
            <person name="Nagy L.G."/>
            <person name="Martin F."/>
            <person name="Kauserud H."/>
        </authorList>
    </citation>
    <scope>NUCLEOTIDE SEQUENCE</scope>
    <source>
        <strain evidence="3">CBHHK067</strain>
    </source>
</reference>
<dbReference type="Proteomes" id="UP001221757">
    <property type="component" value="Unassembled WGS sequence"/>
</dbReference>
<dbReference type="Pfam" id="PF20231">
    <property type="entry name" value="DUF6589"/>
    <property type="match status" value="1"/>
</dbReference>
<feature type="compositionally biased region" description="Basic residues" evidence="1">
    <location>
        <begin position="583"/>
        <end position="592"/>
    </location>
</feature>
<feature type="domain" description="DUF6589" evidence="2">
    <location>
        <begin position="292"/>
        <end position="761"/>
    </location>
</feature>
<name>A0AAD7E242_MYCRO</name>
<comment type="caution">
    <text evidence="3">The sequence shown here is derived from an EMBL/GenBank/DDBJ whole genome shotgun (WGS) entry which is preliminary data.</text>
</comment>
<feature type="non-terminal residue" evidence="3">
    <location>
        <position position="791"/>
    </location>
</feature>
<protein>
    <recommendedName>
        <fullName evidence="2">DUF6589 domain-containing protein</fullName>
    </recommendedName>
</protein>